<dbReference type="EMBL" id="AP018228">
    <property type="protein sequence ID" value="BAY87602.1"/>
    <property type="molecule type" value="Genomic_DNA"/>
</dbReference>
<geneLocation type="plasmid" evidence="2">
    <name>Plasmid1 dna</name>
</geneLocation>
<keyword evidence="1" id="KW-0614">Plasmid</keyword>
<keyword evidence="2" id="KW-1185">Reference proteome</keyword>
<dbReference type="AlphaFoldDB" id="A0A1Z4M289"/>
<organism evidence="1 2">
    <name type="scientific">Calothrix parasitica NIES-267</name>
    <dbReference type="NCBI Taxonomy" id="1973488"/>
    <lineage>
        <taxon>Bacteria</taxon>
        <taxon>Bacillati</taxon>
        <taxon>Cyanobacteriota</taxon>
        <taxon>Cyanophyceae</taxon>
        <taxon>Nostocales</taxon>
        <taxon>Calotrichaceae</taxon>
        <taxon>Calothrix</taxon>
    </lineage>
</organism>
<name>A0A1Z4M289_9CYAN</name>
<dbReference type="Proteomes" id="UP000218418">
    <property type="component" value="Plasmid plasmid1"/>
</dbReference>
<evidence type="ECO:0000313" key="2">
    <source>
        <dbReference type="Proteomes" id="UP000218418"/>
    </source>
</evidence>
<evidence type="ECO:0000313" key="1">
    <source>
        <dbReference type="EMBL" id="BAY87602.1"/>
    </source>
</evidence>
<sequence length="121" mass="14207">MPKSDRKFRNVNRILGEQPRLGPFPADQLFPWTIIGLNNLVIFHYILDSGWLMTSVSIAWGWATYWTISSNKTFFGKFVSVPRLSRAYMRHSSLLNPVLPMKKIRRKKCRKSKKDHAQKEK</sequence>
<protein>
    <submittedName>
        <fullName evidence="1">Uncharacterized protein</fullName>
    </submittedName>
</protein>
<gene>
    <name evidence="1" type="ORF">NIES267_71260</name>
</gene>
<accession>A0A1Z4M289</accession>
<proteinExistence type="predicted"/>
<reference evidence="1 2" key="1">
    <citation type="submission" date="2017-06" db="EMBL/GenBank/DDBJ databases">
        <title>Genome sequencing of cyanobaciteial culture collection at National Institute for Environmental Studies (NIES).</title>
        <authorList>
            <person name="Hirose Y."/>
            <person name="Shimura Y."/>
            <person name="Fujisawa T."/>
            <person name="Nakamura Y."/>
            <person name="Kawachi M."/>
        </authorList>
    </citation>
    <scope>NUCLEOTIDE SEQUENCE [LARGE SCALE GENOMIC DNA]</scope>
    <source>
        <strain evidence="1 2">NIES-267</strain>
        <plasmid evidence="2">Plasmid1 dna</plasmid>
    </source>
</reference>
<dbReference type="OrthoDB" id="532115at2"/>